<protein>
    <submittedName>
        <fullName evidence="2">Uncharacterized protein</fullName>
    </submittedName>
</protein>
<dbReference type="RefSeq" id="WP_177188477.1">
    <property type="nucleotide sequence ID" value="NZ_FOPC01000009.1"/>
</dbReference>
<evidence type="ECO:0000256" key="1">
    <source>
        <dbReference type="SAM" id="MobiDB-lite"/>
    </source>
</evidence>
<reference evidence="3" key="1">
    <citation type="submission" date="2016-10" db="EMBL/GenBank/DDBJ databases">
        <authorList>
            <person name="Varghese N."/>
            <person name="Submissions S."/>
        </authorList>
    </citation>
    <scope>NUCLEOTIDE SEQUENCE [LARGE SCALE GENOMIC DNA]</scope>
    <source>
        <strain evidence="3">DSM 19315</strain>
    </source>
</reference>
<dbReference type="AlphaFoldDB" id="A0A1I2VGQ4"/>
<name>A0A1I2VGQ4_9BACT</name>
<sequence>MALLKSKEKYSGFGTTKNKTSQKARNFLPNRKSIQSEVLQRAIEVARLFCE</sequence>
<evidence type="ECO:0000313" key="3">
    <source>
        <dbReference type="Proteomes" id="UP000199642"/>
    </source>
</evidence>
<gene>
    <name evidence="2" type="ORF">SAMN04487988_109118</name>
</gene>
<dbReference type="EMBL" id="FOPC01000009">
    <property type="protein sequence ID" value="SFG86656.1"/>
    <property type="molecule type" value="Genomic_DNA"/>
</dbReference>
<keyword evidence="3" id="KW-1185">Reference proteome</keyword>
<proteinExistence type="predicted"/>
<dbReference type="STRING" id="435880.SAMN04487988_109118"/>
<accession>A0A1I2VGQ4</accession>
<feature type="region of interest" description="Disordered" evidence="1">
    <location>
        <begin position="1"/>
        <end position="27"/>
    </location>
</feature>
<feature type="compositionally biased region" description="Polar residues" evidence="1">
    <location>
        <begin position="13"/>
        <end position="24"/>
    </location>
</feature>
<evidence type="ECO:0000313" key="2">
    <source>
        <dbReference type="EMBL" id="SFG86656.1"/>
    </source>
</evidence>
<organism evidence="2 3">
    <name type="scientific">Algoriphagus hitonicola</name>
    <dbReference type="NCBI Taxonomy" id="435880"/>
    <lineage>
        <taxon>Bacteria</taxon>
        <taxon>Pseudomonadati</taxon>
        <taxon>Bacteroidota</taxon>
        <taxon>Cytophagia</taxon>
        <taxon>Cytophagales</taxon>
        <taxon>Cyclobacteriaceae</taxon>
        <taxon>Algoriphagus</taxon>
    </lineage>
</organism>
<feature type="compositionally biased region" description="Basic and acidic residues" evidence="1">
    <location>
        <begin position="1"/>
        <end position="10"/>
    </location>
</feature>
<dbReference type="Proteomes" id="UP000199642">
    <property type="component" value="Unassembled WGS sequence"/>
</dbReference>